<dbReference type="InterPro" id="IPR029021">
    <property type="entry name" value="Prot-tyrosine_phosphatase-like"/>
</dbReference>
<gene>
    <name evidence="1" type="ORF">G647_01549</name>
</gene>
<dbReference type="HOGENOM" id="CLU_057546_2_0_1"/>
<dbReference type="Pfam" id="PF13350">
    <property type="entry name" value="Y_phosphatase3"/>
    <property type="match status" value="2"/>
</dbReference>
<dbReference type="VEuPathDB" id="FungiDB:G647_01549"/>
<sequence>MAGTTAAADTAISYCFDNLLNFRDVGAHVNTITGRTVLRTGLLFRSARPDEASRSDRDQLVNKYHVQTIIDLRSKTEHINAAKKRSEVDSGVDSAALPTTNKAFEDEVRRPVEIPGIRYAYINLNGKGFERHLIWQLKYTSLAKLVFLMALGYRTEGISVLGKELMLPRGLIGLGIDTLDCSGPEIKEVFDILADSSAWPVMINCTQGKDRTGITVLLVLVLCGVDLGAIAQDYVKSEEELEPEKAERMKEIESIGLDESFAACPPDFCEKVVQHLKSMYGGIDTYLAKIGVDTTQCERVRQILKANG</sequence>
<dbReference type="OrthoDB" id="9988524at2759"/>
<reference evidence="1 2" key="1">
    <citation type="submission" date="2013-03" db="EMBL/GenBank/DDBJ databases">
        <title>The Genome Sequence of Cladophialophora carrionii CBS 160.54.</title>
        <authorList>
            <consortium name="The Broad Institute Genomics Platform"/>
            <person name="Cuomo C."/>
            <person name="de Hoog S."/>
            <person name="Gorbushina A."/>
            <person name="Walker B."/>
            <person name="Young S.K."/>
            <person name="Zeng Q."/>
            <person name="Gargeya S."/>
            <person name="Fitzgerald M."/>
            <person name="Haas B."/>
            <person name="Abouelleil A."/>
            <person name="Allen A.W."/>
            <person name="Alvarado L."/>
            <person name="Arachchi H.M."/>
            <person name="Berlin A.M."/>
            <person name="Chapman S.B."/>
            <person name="Gainer-Dewar J."/>
            <person name="Goldberg J."/>
            <person name="Griggs A."/>
            <person name="Gujja S."/>
            <person name="Hansen M."/>
            <person name="Howarth C."/>
            <person name="Imamovic A."/>
            <person name="Ireland A."/>
            <person name="Larimer J."/>
            <person name="McCowan C."/>
            <person name="Murphy C."/>
            <person name="Pearson M."/>
            <person name="Poon T.W."/>
            <person name="Priest M."/>
            <person name="Roberts A."/>
            <person name="Saif S."/>
            <person name="Shea T."/>
            <person name="Sisk P."/>
            <person name="Sykes S."/>
            <person name="Wortman J."/>
            <person name="Nusbaum C."/>
            <person name="Birren B."/>
        </authorList>
    </citation>
    <scope>NUCLEOTIDE SEQUENCE [LARGE SCALE GENOMIC DNA]</scope>
    <source>
        <strain evidence="1 2">CBS 160.54</strain>
    </source>
</reference>
<dbReference type="PANTHER" id="PTHR31126:SF10">
    <property type="entry name" value="PROTEIN PHOSPHATASE, PUTATIVE (AFU_ORTHOLOGUE AFUA_6G06650)-RELATED"/>
    <property type="match status" value="1"/>
</dbReference>
<dbReference type="SUPFAM" id="SSF52799">
    <property type="entry name" value="(Phosphotyrosine protein) phosphatases II"/>
    <property type="match status" value="1"/>
</dbReference>
<proteinExistence type="predicted"/>
<dbReference type="EMBL" id="KB822697">
    <property type="protein sequence ID" value="ETI29096.1"/>
    <property type="molecule type" value="Genomic_DNA"/>
</dbReference>
<dbReference type="AlphaFoldDB" id="V9DR07"/>
<evidence type="ECO:0000313" key="1">
    <source>
        <dbReference type="EMBL" id="ETI29096.1"/>
    </source>
</evidence>
<evidence type="ECO:0008006" key="3">
    <source>
        <dbReference type="Google" id="ProtNLM"/>
    </source>
</evidence>
<accession>V9DR07</accession>
<dbReference type="RefSeq" id="XP_008723170.1">
    <property type="nucleotide sequence ID" value="XM_008724948.1"/>
</dbReference>
<dbReference type="PANTHER" id="PTHR31126">
    <property type="entry name" value="TYROSINE-PROTEIN PHOSPHATASE"/>
    <property type="match status" value="1"/>
</dbReference>
<dbReference type="GO" id="GO:0004721">
    <property type="term" value="F:phosphoprotein phosphatase activity"/>
    <property type="evidence" value="ECO:0007669"/>
    <property type="project" value="InterPro"/>
</dbReference>
<organism evidence="1 2">
    <name type="scientific">Cladophialophora carrionii CBS 160.54</name>
    <dbReference type="NCBI Taxonomy" id="1279043"/>
    <lineage>
        <taxon>Eukaryota</taxon>
        <taxon>Fungi</taxon>
        <taxon>Dikarya</taxon>
        <taxon>Ascomycota</taxon>
        <taxon>Pezizomycotina</taxon>
        <taxon>Eurotiomycetes</taxon>
        <taxon>Chaetothyriomycetidae</taxon>
        <taxon>Chaetothyriales</taxon>
        <taxon>Herpotrichiellaceae</taxon>
        <taxon>Cladophialophora</taxon>
    </lineage>
</organism>
<evidence type="ECO:0000313" key="2">
    <source>
        <dbReference type="Proteomes" id="UP000030678"/>
    </source>
</evidence>
<dbReference type="GeneID" id="19980042"/>
<dbReference type="Gene3D" id="3.90.190.10">
    <property type="entry name" value="Protein tyrosine phosphatase superfamily"/>
    <property type="match status" value="1"/>
</dbReference>
<dbReference type="Proteomes" id="UP000030678">
    <property type="component" value="Unassembled WGS sequence"/>
</dbReference>
<protein>
    <recommendedName>
        <fullName evidence="3">Tyrosine specific protein phosphatases domain-containing protein</fullName>
    </recommendedName>
</protein>
<name>V9DR07_9EURO</name>
<dbReference type="InterPro" id="IPR026893">
    <property type="entry name" value="Tyr/Ser_Pase_IphP-type"/>
</dbReference>